<dbReference type="Proteomes" id="UP000652755">
    <property type="component" value="Unassembled WGS sequence"/>
</dbReference>
<proteinExistence type="predicted"/>
<dbReference type="EMBL" id="JACRYL010000014">
    <property type="protein sequence ID" value="MBC6111870.1"/>
    <property type="molecule type" value="Genomic_DNA"/>
</dbReference>
<keyword evidence="1" id="KW-0472">Membrane</keyword>
<accession>A0ABR7KUT3</accession>
<name>A0ABR7KUT3_9SPHI</name>
<feature type="transmembrane region" description="Helical" evidence="1">
    <location>
        <begin position="17"/>
        <end position="34"/>
    </location>
</feature>
<feature type="transmembrane region" description="Helical" evidence="1">
    <location>
        <begin position="273"/>
        <end position="292"/>
    </location>
</feature>
<evidence type="ECO:0000313" key="2">
    <source>
        <dbReference type="EMBL" id="MBC6111870.1"/>
    </source>
</evidence>
<keyword evidence="1" id="KW-1133">Transmembrane helix</keyword>
<reference evidence="2 3" key="1">
    <citation type="submission" date="2020-08" db="EMBL/GenBank/DDBJ databases">
        <authorList>
            <person name="Sun Q."/>
            <person name="Inoue M."/>
        </authorList>
    </citation>
    <scope>NUCLEOTIDE SEQUENCE [LARGE SCALE GENOMIC DNA]</scope>
    <source>
        <strain evidence="2 3">CCM 8938</strain>
    </source>
</reference>
<evidence type="ECO:0000256" key="1">
    <source>
        <dbReference type="SAM" id="Phobius"/>
    </source>
</evidence>
<keyword evidence="1" id="KW-0812">Transmembrane</keyword>
<organism evidence="2 3">
    <name type="scientific">Pedobacter fastidiosus</name>
    <dbReference type="NCBI Taxonomy" id="2765361"/>
    <lineage>
        <taxon>Bacteria</taxon>
        <taxon>Pseudomonadati</taxon>
        <taxon>Bacteroidota</taxon>
        <taxon>Sphingobacteriia</taxon>
        <taxon>Sphingobacteriales</taxon>
        <taxon>Sphingobacteriaceae</taxon>
        <taxon>Pedobacter</taxon>
    </lineage>
</organism>
<feature type="transmembrane region" description="Helical" evidence="1">
    <location>
        <begin position="117"/>
        <end position="138"/>
    </location>
</feature>
<feature type="transmembrane region" description="Helical" evidence="1">
    <location>
        <begin position="86"/>
        <end position="105"/>
    </location>
</feature>
<sequence length="430" mass="50519">MTLSTTSNQRWSFGKRLRVLMSVYFVFLFLDFTSEDELFPHFVYVAMKFYTNFWNWLVPWTGRNILHLSYPTTVTPNGSGDTTYNYVMQLLWIVFTVIIAVIWAVADRRRPNYEKFYYWAIICVRYFLAYMLFVYGFVKVIKLQFPFPDLIRLTEPYGESSPMGLAWTFVGYSAGYNIFIGGAEVVAGILLFFKRTTLLGSLIAMTVMCNVVAMNFAYDIPVKIFSLNLLFMACWIAWIDKDRLVSFFILHNALTENPKQPIFKTKWKRVIQLSMKTIVILFAFYATLWSNLNMAKKYGDAVKKPPLYGIYDIKTFTKNNNIIAPLTTDSARWKRIIINYPGYVRITNMTDSSIWMKLKVDELRQTLHFTSNKDSTDAFVLKYKRDHKMLYLTGRMRGDSVKIQTLIFDHKKFPLVSRGFHWINEYPNNR</sequence>
<keyword evidence="3" id="KW-1185">Reference proteome</keyword>
<comment type="caution">
    <text evidence="2">The sequence shown here is derived from an EMBL/GenBank/DDBJ whole genome shotgun (WGS) entry which is preliminary data.</text>
</comment>
<evidence type="ECO:0008006" key="4">
    <source>
        <dbReference type="Google" id="ProtNLM"/>
    </source>
</evidence>
<feature type="transmembrane region" description="Helical" evidence="1">
    <location>
        <begin position="198"/>
        <end position="218"/>
    </location>
</feature>
<evidence type="ECO:0000313" key="3">
    <source>
        <dbReference type="Proteomes" id="UP000652755"/>
    </source>
</evidence>
<gene>
    <name evidence="2" type="ORF">H7U22_15710</name>
</gene>
<dbReference type="RefSeq" id="WP_187072303.1">
    <property type="nucleotide sequence ID" value="NZ_JACRYL010000014.1"/>
</dbReference>
<feature type="transmembrane region" description="Helical" evidence="1">
    <location>
        <begin position="169"/>
        <end position="193"/>
    </location>
</feature>
<protein>
    <recommendedName>
        <fullName evidence="4">DoxX family protein</fullName>
    </recommendedName>
</protein>